<keyword evidence="4" id="KW-0472">Membrane</keyword>
<dbReference type="PROSITE" id="PS00889">
    <property type="entry name" value="CNMP_BINDING_2"/>
    <property type="match status" value="1"/>
</dbReference>
<feature type="compositionally biased region" description="Low complexity" evidence="3">
    <location>
        <begin position="200"/>
        <end position="216"/>
    </location>
</feature>
<dbReference type="Gene3D" id="2.60.120.10">
    <property type="entry name" value="Jelly Rolls"/>
    <property type="match status" value="1"/>
</dbReference>
<dbReference type="PROSITE" id="PS50042">
    <property type="entry name" value="CNMP_BINDING_3"/>
    <property type="match status" value="1"/>
</dbReference>
<keyword evidence="7" id="KW-1185">Reference proteome</keyword>
<feature type="coiled-coil region" evidence="2">
    <location>
        <begin position="472"/>
        <end position="499"/>
    </location>
</feature>
<accession>A0A1Y6CP41</accession>
<dbReference type="InterPro" id="IPR018490">
    <property type="entry name" value="cNMP-bd_dom_sf"/>
</dbReference>
<protein>
    <submittedName>
        <fullName evidence="6">HlyD family secretion protein</fullName>
    </submittedName>
</protein>
<dbReference type="InterPro" id="IPR018488">
    <property type="entry name" value="cNMP-bd_CS"/>
</dbReference>
<dbReference type="InterPro" id="IPR050739">
    <property type="entry name" value="MFP"/>
</dbReference>
<feature type="domain" description="Cyclic nucleotide-binding" evidence="5">
    <location>
        <begin position="88"/>
        <end position="172"/>
    </location>
</feature>
<dbReference type="Pfam" id="PF00027">
    <property type="entry name" value="cNMP_binding"/>
    <property type="match status" value="1"/>
</dbReference>
<dbReference type="SMART" id="SM00100">
    <property type="entry name" value="cNMP"/>
    <property type="match status" value="1"/>
</dbReference>
<dbReference type="GO" id="GO:0030313">
    <property type="term" value="C:cell envelope"/>
    <property type="evidence" value="ECO:0007669"/>
    <property type="project" value="UniProtKB-SubCell"/>
</dbReference>
<feature type="compositionally biased region" description="Pro residues" evidence="3">
    <location>
        <begin position="217"/>
        <end position="226"/>
    </location>
</feature>
<evidence type="ECO:0000256" key="3">
    <source>
        <dbReference type="SAM" id="MobiDB-lite"/>
    </source>
</evidence>
<gene>
    <name evidence="6" type="ORF">SAMN05428998_13914</name>
</gene>
<dbReference type="EMBL" id="FWZX01000039">
    <property type="protein sequence ID" value="SMF78883.1"/>
    <property type="molecule type" value="Genomic_DNA"/>
</dbReference>
<dbReference type="STRING" id="560819.SAMN05428998_13914"/>
<keyword evidence="2" id="KW-0175">Coiled coil</keyword>
<feature type="transmembrane region" description="Helical" evidence="4">
    <location>
        <begin position="39"/>
        <end position="63"/>
    </location>
</feature>
<feature type="transmembrane region" description="Helical" evidence="4">
    <location>
        <begin position="247"/>
        <end position="265"/>
    </location>
</feature>
<feature type="coiled-coil region" evidence="2">
    <location>
        <begin position="326"/>
        <end position="389"/>
    </location>
</feature>
<dbReference type="Proteomes" id="UP000192917">
    <property type="component" value="Unassembled WGS sequence"/>
</dbReference>
<evidence type="ECO:0000313" key="7">
    <source>
        <dbReference type="Proteomes" id="UP000192917"/>
    </source>
</evidence>
<proteinExistence type="predicted"/>
<dbReference type="Gene3D" id="1.10.287.1490">
    <property type="match status" value="1"/>
</dbReference>
<dbReference type="CDD" id="cd00038">
    <property type="entry name" value="CAP_ED"/>
    <property type="match status" value="1"/>
</dbReference>
<feature type="transmembrane region" description="Helical" evidence="4">
    <location>
        <begin position="7"/>
        <end position="27"/>
    </location>
</feature>
<dbReference type="RefSeq" id="WP_159460357.1">
    <property type="nucleotide sequence ID" value="NZ_FWZX01000039.1"/>
</dbReference>
<feature type="region of interest" description="Disordered" evidence="3">
    <location>
        <begin position="200"/>
        <end position="226"/>
    </location>
</feature>
<keyword evidence="4" id="KW-0812">Transmembrane</keyword>
<dbReference type="PANTHER" id="PTHR30386">
    <property type="entry name" value="MEMBRANE FUSION SUBUNIT OF EMRAB-TOLC MULTIDRUG EFFLUX PUMP"/>
    <property type="match status" value="1"/>
</dbReference>
<dbReference type="SUPFAM" id="SSF51206">
    <property type="entry name" value="cAMP-binding domain-like"/>
    <property type="match status" value="1"/>
</dbReference>
<evidence type="ECO:0000256" key="2">
    <source>
        <dbReference type="SAM" id="Coils"/>
    </source>
</evidence>
<organism evidence="6 7">
    <name type="scientific">Tistlia consotensis USBA 355</name>
    <dbReference type="NCBI Taxonomy" id="560819"/>
    <lineage>
        <taxon>Bacteria</taxon>
        <taxon>Pseudomonadati</taxon>
        <taxon>Pseudomonadota</taxon>
        <taxon>Alphaproteobacteria</taxon>
        <taxon>Rhodospirillales</taxon>
        <taxon>Rhodovibrionaceae</taxon>
        <taxon>Tistlia</taxon>
    </lineage>
</organism>
<name>A0A1Y6CP41_9PROT</name>
<evidence type="ECO:0000313" key="6">
    <source>
        <dbReference type="EMBL" id="SMF78883.1"/>
    </source>
</evidence>
<dbReference type="PANTHER" id="PTHR30386:SF19">
    <property type="entry name" value="MULTIDRUG EXPORT PROTEIN EMRA-RELATED"/>
    <property type="match status" value="1"/>
</dbReference>
<dbReference type="AlphaFoldDB" id="A0A1Y6CP41"/>
<evidence type="ECO:0000256" key="1">
    <source>
        <dbReference type="ARBA" id="ARBA00004196"/>
    </source>
</evidence>
<sequence>MTVTEFFGYLASVLVFMSFYMSTMVALRSVAILSNFAFITYGYLGDLVPVLVLHLMLLPMNVYRLQQIRRLLRDVANLKDRGLPIEPLIPFMQERPIKRGEVLFRKGDLSTEMFYLADGRVRIVEVGALLQPGEVFGEISLFTPDNRRTATAVVEDGGIVFRLSEKAVRQLFQQNPRMGFSLVRIITGRLVENHRRLEQARAAGDAAGDEPAAGIEPGPPPPPVMPDPERVGEAEAVLRAAHRRRRLSYAVLALVPIVLLAGTLYSQRRYLASVLFRDAVMTNWVYVATAPISGQVEAPVPKPGDRVAGDGSVLRIRNLQADDTAVARLDAERARMQQRIKELETRLAQLQSTSAQWQRRSDVYAKVFRDAVEADLAGLEEKLAFTRKQLDYSSRVAKRIETLASRGNASLSTADKRLAEVMDLKSQQSDLEKEIAHTRHRVEAAREGVFITADGTNPDWAFGSRDVLDLKLIEASDALAEAKGALAKLALEREAAAQQLKRDSTAGVSLPAGSLVWSVEAGPEATVGRGAALLEWIDCRKPLVDVPVSEVDLALIREGEKVEVRVDGVDEPLSGEVVYKRGAAARLDRRQLAAVAEQAGDPRAQVIVALEKSGFGPDNCPVGRAAFVDFPTVGPLSSLATFLRL</sequence>
<evidence type="ECO:0000259" key="5">
    <source>
        <dbReference type="PROSITE" id="PS50042"/>
    </source>
</evidence>
<keyword evidence="4" id="KW-1133">Transmembrane helix</keyword>
<dbReference type="InterPro" id="IPR000595">
    <property type="entry name" value="cNMP-bd_dom"/>
</dbReference>
<evidence type="ECO:0000256" key="4">
    <source>
        <dbReference type="SAM" id="Phobius"/>
    </source>
</evidence>
<reference evidence="6 7" key="1">
    <citation type="submission" date="2017-04" db="EMBL/GenBank/DDBJ databases">
        <authorList>
            <person name="Afonso C.L."/>
            <person name="Miller P.J."/>
            <person name="Scott M.A."/>
            <person name="Spackman E."/>
            <person name="Goraichik I."/>
            <person name="Dimitrov K.M."/>
            <person name="Suarez D.L."/>
            <person name="Swayne D.E."/>
        </authorList>
    </citation>
    <scope>NUCLEOTIDE SEQUENCE [LARGE SCALE GENOMIC DNA]</scope>
    <source>
        <strain evidence="6 7">USBA 355</strain>
    </source>
</reference>
<dbReference type="InterPro" id="IPR014710">
    <property type="entry name" value="RmlC-like_jellyroll"/>
</dbReference>
<comment type="subcellular location">
    <subcellularLocation>
        <location evidence="1">Cell envelope</location>
    </subcellularLocation>
</comment>